<dbReference type="InParanoid" id="G2Y3H8"/>
<proteinExistence type="predicted"/>
<name>G2Y3H8_BOTF4</name>
<dbReference type="HOGENOM" id="CLU_3142860_0_0_1"/>
<dbReference type="AlphaFoldDB" id="G2Y3H8"/>
<evidence type="ECO:0000313" key="3">
    <source>
        <dbReference type="Proteomes" id="UP000008177"/>
    </source>
</evidence>
<sequence length="49" mass="5564">MPSCRVGGMIKEPMNMHPHSKHIEAKKLDEQQTSIPPSHYDKNIFSSSN</sequence>
<feature type="region of interest" description="Disordered" evidence="1">
    <location>
        <begin position="29"/>
        <end position="49"/>
    </location>
</feature>
<organism evidence="2 3">
    <name type="scientific">Botryotinia fuckeliana (strain T4)</name>
    <name type="common">Noble rot fungus</name>
    <name type="synonym">Botrytis cinerea</name>
    <dbReference type="NCBI Taxonomy" id="999810"/>
    <lineage>
        <taxon>Eukaryota</taxon>
        <taxon>Fungi</taxon>
        <taxon>Dikarya</taxon>
        <taxon>Ascomycota</taxon>
        <taxon>Pezizomycotina</taxon>
        <taxon>Leotiomycetes</taxon>
        <taxon>Helotiales</taxon>
        <taxon>Sclerotiniaceae</taxon>
        <taxon>Botrytis</taxon>
    </lineage>
</organism>
<reference evidence="3" key="1">
    <citation type="journal article" date="2011" name="PLoS Genet.">
        <title>Genomic analysis of the necrotrophic fungal pathogens Sclerotinia sclerotiorum and Botrytis cinerea.</title>
        <authorList>
            <person name="Amselem J."/>
            <person name="Cuomo C.A."/>
            <person name="van Kan J.A."/>
            <person name="Viaud M."/>
            <person name="Benito E.P."/>
            <person name="Couloux A."/>
            <person name="Coutinho P.M."/>
            <person name="de Vries R.P."/>
            <person name="Dyer P.S."/>
            <person name="Fillinger S."/>
            <person name="Fournier E."/>
            <person name="Gout L."/>
            <person name="Hahn M."/>
            <person name="Kohn L."/>
            <person name="Lapalu N."/>
            <person name="Plummer K.M."/>
            <person name="Pradier J.M."/>
            <person name="Quevillon E."/>
            <person name="Sharon A."/>
            <person name="Simon A."/>
            <person name="ten Have A."/>
            <person name="Tudzynski B."/>
            <person name="Tudzynski P."/>
            <person name="Wincker P."/>
            <person name="Andrew M."/>
            <person name="Anthouard V."/>
            <person name="Beever R.E."/>
            <person name="Beffa R."/>
            <person name="Benoit I."/>
            <person name="Bouzid O."/>
            <person name="Brault B."/>
            <person name="Chen Z."/>
            <person name="Choquer M."/>
            <person name="Collemare J."/>
            <person name="Cotton P."/>
            <person name="Danchin E.G."/>
            <person name="Da Silva C."/>
            <person name="Gautier A."/>
            <person name="Giraud C."/>
            <person name="Giraud T."/>
            <person name="Gonzalez C."/>
            <person name="Grossetete S."/>
            <person name="Guldener U."/>
            <person name="Henrissat B."/>
            <person name="Howlett B.J."/>
            <person name="Kodira C."/>
            <person name="Kretschmer M."/>
            <person name="Lappartient A."/>
            <person name="Leroch M."/>
            <person name="Levis C."/>
            <person name="Mauceli E."/>
            <person name="Neuveglise C."/>
            <person name="Oeser B."/>
            <person name="Pearson M."/>
            <person name="Poulain J."/>
            <person name="Poussereau N."/>
            <person name="Quesneville H."/>
            <person name="Rascle C."/>
            <person name="Schumacher J."/>
            <person name="Segurens B."/>
            <person name="Sexton A."/>
            <person name="Silva E."/>
            <person name="Sirven C."/>
            <person name="Soanes D.M."/>
            <person name="Talbot N.J."/>
            <person name="Templeton M."/>
            <person name="Yandava C."/>
            <person name="Yarden O."/>
            <person name="Zeng Q."/>
            <person name="Rollins J.A."/>
            <person name="Lebrun M.H."/>
            <person name="Dickman M."/>
        </authorList>
    </citation>
    <scope>NUCLEOTIDE SEQUENCE [LARGE SCALE GENOMIC DNA]</scope>
    <source>
        <strain evidence="3">T4</strain>
    </source>
</reference>
<evidence type="ECO:0000256" key="1">
    <source>
        <dbReference type="SAM" id="MobiDB-lite"/>
    </source>
</evidence>
<dbReference type="EMBL" id="FQ790286">
    <property type="protein sequence ID" value="CCD47218.1"/>
    <property type="molecule type" value="Genomic_DNA"/>
</dbReference>
<gene>
    <name evidence="2" type="ORF">BofuT4_uP003770.1</name>
</gene>
<accession>G2Y3H8</accession>
<protein>
    <submittedName>
        <fullName evidence="2">Uncharacterized protein</fullName>
    </submittedName>
</protein>
<evidence type="ECO:0000313" key="2">
    <source>
        <dbReference type="EMBL" id="CCD47218.1"/>
    </source>
</evidence>
<dbReference type="Proteomes" id="UP000008177">
    <property type="component" value="Unplaced contigs"/>
</dbReference>